<evidence type="ECO:0000256" key="2">
    <source>
        <dbReference type="SAM" id="MobiDB-lite"/>
    </source>
</evidence>
<evidence type="ECO:0000313" key="4">
    <source>
        <dbReference type="EMBL" id="MDW6005395.1"/>
    </source>
</evidence>
<evidence type="ECO:0000256" key="1">
    <source>
        <dbReference type="SAM" id="Coils"/>
    </source>
</evidence>
<evidence type="ECO:0000313" key="5">
    <source>
        <dbReference type="Proteomes" id="UP001283366"/>
    </source>
</evidence>
<accession>A0ABU4IDS1</accession>
<evidence type="ECO:0000256" key="3">
    <source>
        <dbReference type="SAM" id="SignalP"/>
    </source>
</evidence>
<name>A0ABU4IDS1_9VIBR</name>
<feature type="compositionally biased region" description="Basic and acidic residues" evidence="2">
    <location>
        <begin position="321"/>
        <end position="333"/>
    </location>
</feature>
<proteinExistence type="predicted"/>
<protein>
    <recommendedName>
        <fullName evidence="6">Lipoprotein</fullName>
    </recommendedName>
</protein>
<dbReference type="Proteomes" id="UP001283366">
    <property type="component" value="Unassembled WGS sequence"/>
</dbReference>
<keyword evidence="3" id="KW-0732">Signal</keyword>
<organism evidence="4 5">
    <name type="scientific">Vibrio mangrovi</name>
    <dbReference type="NCBI Taxonomy" id="474394"/>
    <lineage>
        <taxon>Bacteria</taxon>
        <taxon>Pseudomonadati</taxon>
        <taxon>Pseudomonadota</taxon>
        <taxon>Gammaproteobacteria</taxon>
        <taxon>Vibrionales</taxon>
        <taxon>Vibrionaceae</taxon>
        <taxon>Vibrio</taxon>
    </lineage>
</organism>
<comment type="caution">
    <text evidence="4">The sequence shown here is derived from an EMBL/GenBank/DDBJ whole genome shotgun (WGS) entry which is preliminary data.</text>
</comment>
<keyword evidence="5" id="KW-1185">Reference proteome</keyword>
<feature type="region of interest" description="Disordered" evidence="2">
    <location>
        <begin position="315"/>
        <end position="336"/>
    </location>
</feature>
<dbReference type="RefSeq" id="WP_318586172.1">
    <property type="nucleotide sequence ID" value="NZ_JAWRCO010000002.1"/>
</dbReference>
<dbReference type="PROSITE" id="PS51257">
    <property type="entry name" value="PROKAR_LIPOPROTEIN"/>
    <property type="match status" value="1"/>
</dbReference>
<feature type="signal peptide" evidence="3">
    <location>
        <begin position="1"/>
        <end position="18"/>
    </location>
</feature>
<dbReference type="EMBL" id="JAWRCO010000002">
    <property type="protein sequence ID" value="MDW6005395.1"/>
    <property type="molecule type" value="Genomic_DNA"/>
</dbReference>
<sequence length="352" mass="38237">MKYLRFYCLISLLLTACANQTSIHRDLDVDSGKGAFIDIKQRAVIVSHQIRDKGKRTIVCAEPSPDSMSALAGETSISVPNKIKLANAFQEGAAYTGLRTQSIQILRDGMFRLCEAYMSGAIDESSYGLLLRRYQKNMVALLAIEQLTATIKAPSPTISTSGAASVARDVSELKEMLTETKSQIKVLENNQSRTEDEENQLADLKEQKAVYESGIKNGNQIVASGQATATILSQSGGEIAEVSSEVTNAIKDIVLKIIDTDDLPAMCLSAIMHSDDTLAVYKSCVDLLNKTAQTHIAELEADIAYNKGVQTQAEKATSSSELKKVPAPRHTESIRSSSGTLLFQLDIKARDQ</sequence>
<reference evidence="4 5" key="1">
    <citation type="submission" date="2023-11" db="EMBL/GenBank/DDBJ databases">
        <title>Plant-associative lifestyle of Vibrio porteresiae and its evolutionary dynamics.</title>
        <authorList>
            <person name="Rameshkumar N."/>
            <person name="Kirti K."/>
        </authorList>
    </citation>
    <scope>NUCLEOTIDE SEQUENCE [LARGE SCALE GENOMIC DNA]</scope>
    <source>
        <strain evidence="4 5">MSSRF38</strain>
    </source>
</reference>
<keyword evidence="1" id="KW-0175">Coiled coil</keyword>
<evidence type="ECO:0008006" key="6">
    <source>
        <dbReference type="Google" id="ProtNLM"/>
    </source>
</evidence>
<feature type="coiled-coil region" evidence="1">
    <location>
        <begin position="170"/>
        <end position="214"/>
    </location>
</feature>
<gene>
    <name evidence="4" type="ORF">SBX37_21225</name>
</gene>
<feature type="chain" id="PRO_5045571865" description="Lipoprotein" evidence="3">
    <location>
        <begin position="19"/>
        <end position="352"/>
    </location>
</feature>